<evidence type="ECO:0008006" key="5">
    <source>
        <dbReference type="Google" id="ProtNLM"/>
    </source>
</evidence>
<dbReference type="PANTHER" id="PTHR30456:SF0">
    <property type="entry name" value="PYRIDOXINE 5'-PHOSPHATE SYNTHASE"/>
    <property type="match status" value="1"/>
</dbReference>
<reference evidence="4" key="1">
    <citation type="submission" date="2018-05" db="EMBL/GenBank/DDBJ databases">
        <authorList>
            <person name="Lanie J.A."/>
            <person name="Ng W.-L."/>
            <person name="Kazmierczak K.M."/>
            <person name="Andrzejewski T.M."/>
            <person name="Davidsen T.M."/>
            <person name="Wayne K.J."/>
            <person name="Tettelin H."/>
            <person name="Glass J.I."/>
            <person name="Rusch D."/>
            <person name="Podicherti R."/>
            <person name="Tsui H.-C.T."/>
            <person name="Winkler M.E."/>
        </authorList>
    </citation>
    <scope>NUCLEOTIDE SEQUENCE</scope>
</reference>
<evidence type="ECO:0000256" key="2">
    <source>
        <dbReference type="ARBA" id="ARBA00022679"/>
    </source>
</evidence>
<dbReference type="Gene3D" id="3.20.20.70">
    <property type="entry name" value="Aldolase class I"/>
    <property type="match status" value="1"/>
</dbReference>
<dbReference type="InterPro" id="IPR013785">
    <property type="entry name" value="Aldolase_TIM"/>
</dbReference>
<evidence type="ECO:0000256" key="1">
    <source>
        <dbReference type="ARBA" id="ARBA00022490"/>
    </source>
</evidence>
<feature type="non-terminal residue" evidence="4">
    <location>
        <position position="1"/>
    </location>
</feature>
<dbReference type="NCBIfam" id="NF003627">
    <property type="entry name" value="PRK05265.1-5"/>
    <property type="match status" value="1"/>
</dbReference>
<organism evidence="4">
    <name type="scientific">marine metagenome</name>
    <dbReference type="NCBI Taxonomy" id="408172"/>
    <lineage>
        <taxon>unclassified sequences</taxon>
        <taxon>metagenomes</taxon>
        <taxon>ecological metagenomes</taxon>
    </lineage>
</organism>
<dbReference type="SUPFAM" id="SSF63892">
    <property type="entry name" value="Pyridoxine 5'-phosphate synthase"/>
    <property type="match status" value="1"/>
</dbReference>
<dbReference type="Pfam" id="PF03740">
    <property type="entry name" value="PdxJ"/>
    <property type="match status" value="1"/>
</dbReference>
<dbReference type="InterPro" id="IPR004569">
    <property type="entry name" value="PyrdxlP_synth_PdxJ"/>
</dbReference>
<keyword evidence="3" id="KW-0664">Pyridoxine biosynthesis</keyword>
<evidence type="ECO:0000313" key="4">
    <source>
        <dbReference type="EMBL" id="SVA30327.1"/>
    </source>
</evidence>
<dbReference type="GO" id="GO:0005829">
    <property type="term" value="C:cytosol"/>
    <property type="evidence" value="ECO:0007669"/>
    <property type="project" value="TreeGrafter"/>
</dbReference>
<proteinExistence type="inferred from homology"/>
<dbReference type="EMBL" id="UINC01006907">
    <property type="protein sequence ID" value="SVA30327.1"/>
    <property type="molecule type" value="Genomic_DNA"/>
</dbReference>
<dbReference type="NCBIfam" id="TIGR00559">
    <property type="entry name" value="pdxJ"/>
    <property type="match status" value="1"/>
</dbReference>
<dbReference type="AlphaFoldDB" id="A0A381USK9"/>
<keyword evidence="1" id="KW-0963">Cytoplasm</keyword>
<dbReference type="GO" id="GO:0033856">
    <property type="term" value="F:pyridoxine 5'-phosphate synthase activity"/>
    <property type="evidence" value="ECO:0007669"/>
    <property type="project" value="InterPro"/>
</dbReference>
<dbReference type="GO" id="GO:0008615">
    <property type="term" value="P:pyridoxine biosynthetic process"/>
    <property type="evidence" value="ECO:0007669"/>
    <property type="project" value="UniProtKB-KW"/>
</dbReference>
<sequence length="234" mass="26165">VDHIATIREARKTQEPDPLKAALMAEKMGADGITVHLREDRRHIQDKDVRIIHNNISTKLNLEMAAIDEMVAISLELKPYQVSLVPEKRQEITTEGGLDVCSQIPELMDIQKKIKNEGILLSLFVDPDINQLEACKEVKADSIEINTGNYSELVAPKDVETELLRIRKASKYASDIGLRVFAGHGLNYDNVKAIVAIPEVEELNIGHFLVAQSVYVGMENAVKRMIQIIEMAQS</sequence>
<dbReference type="PANTHER" id="PTHR30456">
    <property type="entry name" value="PYRIDOXINE 5'-PHOSPHATE SYNTHASE"/>
    <property type="match status" value="1"/>
</dbReference>
<keyword evidence="2" id="KW-0808">Transferase</keyword>
<dbReference type="InterPro" id="IPR036130">
    <property type="entry name" value="Pyridoxine-5'_phos_synth"/>
</dbReference>
<name>A0A381USK9_9ZZZZ</name>
<dbReference type="HAMAP" id="MF_00279">
    <property type="entry name" value="PdxJ"/>
    <property type="match status" value="1"/>
</dbReference>
<dbReference type="NCBIfam" id="NF003625">
    <property type="entry name" value="PRK05265.1-3"/>
    <property type="match status" value="1"/>
</dbReference>
<evidence type="ECO:0000256" key="3">
    <source>
        <dbReference type="ARBA" id="ARBA00023096"/>
    </source>
</evidence>
<dbReference type="CDD" id="cd00003">
    <property type="entry name" value="PNPsynthase"/>
    <property type="match status" value="1"/>
</dbReference>
<gene>
    <name evidence="4" type="ORF">METZ01_LOCUS83181</name>
</gene>
<protein>
    <recommendedName>
        <fullName evidence="5">Pyridoxine 5'-phosphate synthase</fullName>
    </recommendedName>
</protein>
<accession>A0A381USK9</accession>